<dbReference type="Pfam" id="PF06057">
    <property type="entry name" value="VirJ"/>
    <property type="match status" value="1"/>
</dbReference>
<name>A0A1C3ZA90_9GAMM</name>
<evidence type="ECO:0000256" key="1">
    <source>
        <dbReference type="SAM" id="Phobius"/>
    </source>
</evidence>
<gene>
    <name evidence="3" type="ORF">GA0061081_101312</name>
</gene>
<reference evidence="4" key="1">
    <citation type="submission" date="2016-08" db="EMBL/GenBank/DDBJ databases">
        <authorList>
            <person name="Varghese N."/>
            <person name="Submissions Spin"/>
        </authorList>
    </citation>
    <scope>NUCLEOTIDE SEQUENCE [LARGE SCALE GENOMIC DNA]</scope>
    <source>
        <strain evidence="4">R-53248</strain>
    </source>
</reference>
<dbReference type="AlphaFoldDB" id="A0A1C3ZA90"/>
<feature type="domain" description="Bacterial virulence" evidence="2">
    <location>
        <begin position="238"/>
        <end position="425"/>
    </location>
</feature>
<dbReference type="PIRSF" id="PIRSF029063">
    <property type="entry name" value="IV_sec_VirJ"/>
    <property type="match status" value="1"/>
</dbReference>
<evidence type="ECO:0000313" key="3">
    <source>
        <dbReference type="EMBL" id="SCB79297.1"/>
    </source>
</evidence>
<dbReference type="ESTHER" id="9gamm-a0a1c3za90">
    <property type="family name" value="VirJ"/>
</dbReference>
<dbReference type="InterPro" id="IPR029058">
    <property type="entry name" value="AB_hydrolase_fold"/>
</dbReference>
<dbReference type="Gene3D" id="3.40.50.1820">
    <property type="entry name" value="alpha/beta hydrolase"/>
    <property type="match status" value="1"/>
</dbReference>
<keyword evidence="1" id="KW-1133">Transmembrane helix</keyword>
<dbReference type="OrthoDB" id="641022at2"/>
<proteinExistence type="predicted"/>
<keyword evidence="1" id="KW-0812">Transmembrane</keyword>
<sequence length="430" mass="48410">MKKIIRYILFLITVILITLLGFIGWYFIKNQSRASVKTITISNDLSIISASPKQQAEAAAIIVATNRNHFTEQQLLDLSEKMGAKLVQFELKPKEKSCSEQQNRFNQAVKILNESQFVVAGMQEGAAFAYRWLTEQKSDDAKALSIEFTLNHKDCDLPLPAQASHGTWQVIWNNPPEEEVAVFPREQKKIAVTTSIGEYQASPVELLSLHLASVLFGKYEQLPVIELPATNKEVHPNTVTLYYSGDGGWRDLDKVSAEYMASHGYSVVGVDALKLFWQHRSVERSAKDLSYLMQQYREKWGTTRFVLAGYSFGGDILPSLYNRLSIADQNSVQAIVMIAFSKDANFEIEISGWLGQSGNEMKTGPEVNKIPASKLFCIYGEEEKDETGCLQPEMKGEAFKLPGGHHFDENYEHLGQIIMDAIDKRVQQLN</sequence>
<feature type="transmembrane region" description="Helical" evidence="1">
    <location>
        <begin position="7"/>
        <end position="28"/>
    </location>
</feature>
<dbReference type="STRING" id="1798182.GA0061081_101312"/>
<evidence type="ECO:0000259" key="2">
    <source>
        <dbReference type="Pfam" id="PF06057"/>
    </source>
</evidence>
<dbReference type="InterPro" id="IPR011225">
    <property type="entry name" value="IV_sec_VirJ"/>
</dbReference>
<protein>
    <submittedName>
        <fullName evidence="3">Type IV secretory pathway, VirJ component</fullName>
    </submittedName>
</protein>
<organism evidence="3 4">
    <name type="scientific">Gilliamella bombicola</name>
    <dbReference type="NCBI Taxonomy" id="1798182"/>
    <lineage>
        <taxon>Bacteria</taxon>
        <taxon>Pseudomonadati</taxon>
        <taxon>Pseudomonadota</taxon>
        <taxon>Gammaproteobacteria</taxon>
        <taxon>Orbales</taxon>
        <taxon>Orbaceae</taxon>
        <taxon>Gilliamella</taxon>
    </lineage>
</organism>
<keyword evidence="4" id="KW-1185">Reference proteome</keyword>
<evidence type="ECO:0000313" key="4">
    <source>
        <dbReference type="Proteomes" id="UP000199670"/>
    </source>
</evidence>
<dbReference type="Proteomes" id="UP000199670">
    <property type="component" value="Unassembled WGS sequence"/>
</dbReference>
<keyword evidence="1" id="KW-0472">Membrane</keyword>
<dbReference type="EMBL" id="FMAQ01000001">
    <property type="protein sequence ID" value="SCB79297.1"/>
    <property type="molecule type" value="Genomic_DNA"/>
</dbReference>
<dbReference type="InterPro" id="IPR010333">
    <property type="entry name" value="VirJ"/>
</dbReference>
<accession>A0A1C3ZA90</accession>
<dbReference type="SUPFAM" id="SSF53474">
    <property type="entry name" value="alpha/beta-Hydrolases"/>
    <property type="match status" value="1"/>
</dbReference>
<dbReference type="RefSeq" id="WP_091346444.1">
    <property type="nucleotide sequence ID" value="NZ_FMAQ01000001.1"/>
</dbReference>